<protein>
    <submittedName>
        <fullName evidence="2">Uncharacterized protein</fullName>
    </submittedName>
</protein>
<dbReference type="Proteomes" id="UP000694892">
    <property type="component" value="Chromosome 9_10L"/>
</dbReference>
<evidence type="ECO:0000256" key="1">
    <source>
        <dbReference type="SAM" id="MobiDB-lite"/>
    </source>
</evidence>
<feature type="region of interest" description="Disordered" evidence="1">
    <location>
        <begin position="18"/>
        <end position="63"/>
    </location>
</feature>
<reference evidence="3" key="1">
    <citation type="journal article" date="2016" name="Nature">
        <title>Genome evolution in the allotetraploid frog Xenopus laevis.</title>
        <authorList>
            <person name="Session A.M."/>
            <person name="Uno Y."/>
            <person name="Kwon T."/>
            <person name="Chapman J.A."/>
            <person name="Toyoda A."/>
            <person name="Takahashi S."/>
            <person name="Fukui A."/>
            <person name="Hikosaka A."/>
            <person name="Suzuki A."/>
            <person name="Kondo M."/>
            <person name="van Heeringen S.J."/>
            <person name="Quigley I."/>
            <person name="Heinz S."/>
            <person name="Ogino H."/>
            <person name="Ochi H."/>
            <person name="Hellsten U."/>
            <person name="Lyons J.B."/>
            <person name="Simakov O."/>
            <person name="Putnam N."/>
            <person name="Stites J."/>
            <person name="Kuroki Y."/>
            <person name="Tanaka T."/>
            <person name="Michiue T."/>
            <person name="Watanabe M."/>
            <person name="Bogdanovic O."/>
            <person name="Lister R."/>
            <person name="Georgiou G."/>
            <person name="Paranjpe S.S."/>
            <person name="van Kruijsbergen I."/>
            <person name="Shu S."/>
            <person name="Carlson J."/>
            <person name="Kinoshita T."/>
            <person name="Ohta Y."/>
            <person name="Mawaribuchi S."/>
            <person name="Jenkins J."/>
            <person name="Grimwood J."/>
            <person name="Schmutz J."/>
            <person name="Mitros T."/>
            <person name="Mozaffari S.V."/>
            <person name="Suzuki Y."/>
            <person name="Haramoto Y."/>
            <person name="Yamamoto T.S."/>
            <person name="Takagi C."/>
            <person name="Heald R."/>
            <person name="Miller K."/>
            <person name="Haudenschild C."/>
            <person name="Kitzman J."/>
            <person name="Nakayama T."/>
            <person name="Izutsu Y."/>
            <person name="Robert J."/>
            <person name="Fortriede J."/>
            <person name="Burns K."/>
            <person name="Lotay V."/>
            <person name="Karimi K."/>
            <person name="Yasuoka Y."/>
            <person name="Dichmann D.S."/>
            <person name="Flajnik M.F."/>
            <person name="Houston D.W."/>
            <person name="Shendure J."/>
            <person name="DuPasquier L."/>
            <person name="Vize P.D."/>
            <person name="Zorn A.M."/>
            <person name="Ito M."/>
            <person name="Marcotte E.M."/>
            <person name="Wallingford J.B."/>
            <person name="Ito Y."/>
            <person name="Asashima M."/>
            <person name="Ueno N."/>
            <person name="Matsuda Y."/>
            <person name="Veenstra G.J."/>
            <person name="Fujiyama A."/>
            <person name="Harland R.M."/>
            <person name="Taira M."/>
            <person name="Rokhsar D.S."/>
        </authorList>
    </citation>
    <scope>NUCLEOTIDE SEQUENCE [LARGE SCALE GENOMIC DNA]</scope>
    <source>
        <strain evidence="3">J</strain>
    </source>
</reference>
<proteinExistence type="predicted"/>
<feature type="non-terminal residue" evidence="2">
    <location>
        <position position="1"/>
    </location>
</feature>
<accession>A0A974BZ14</accession>
<sequence>PEPGAGSVFWGEGGRVWAPHHGDRVRGSTSGSYTAPWERDRAVPHEADGPAGRLEPAGNGLTSSEGAVSHCLFSSITSVADSFLFRVTVCQQILCSPGQHSCTFCLL</sequence>
<dbReference type="EMBL" id="CM004482">
    <property type="protein sequence ID" value="OCT63503.1"/>
    <property type="molecule type" value="Genomic_DNA"/>
</dbReference>
<evidence type="ECO:0000313" key="3">
    <source>
        <dbReference type="Proteomes" id="UP000694892"/>
    </source>
</evidence>
<gene>
    <name evidence="2" type="ORF">XELAEV_18044602mg</name>
</gene>
<organism evidence="2 3">
    <name type="scientific">Xenopus laevis</name>
    <name type="common">African clawed frog</name>
    <dbReference type="NCBI Taxonomy" id="8355"/>
    <lineage>
        <taxon>Eukaryota</taxon>
        <taxon>Metazoa</taxon>
        <taxon>Chordata</taxon>
        <taxon>Craniata</taxon>
        <taxon>Vertebrata</taxon>
        <taxon>Euteleostomi</taxon>
        <taxon>Amphibia</taxon>
        <taxon>Batrachia</taxon>
        <taxon>Anura</taxon>
        <taxon>Pipoidea</taxon>
        <taxon>Pipidae</taxon>
        <taxon>Xenopodinae</taxon>
        <taxon>Xenopus</taxon>
        <taxon>Xenopus</taxon>
    </lineage>
</organism>
<evidence type="ECO:0000313" key="2">
    <source>
        <dbReference type="EMBL" id="OCT63503.1"/>
    </source>
</evidence>
<dbReference type="AlphaFoldDB" id="A0A974BZ14"/>
<name>A0A974BZ14_XENLA</name>
<feature type="compositionally biased region" description="Basic and acidic residues" evidence="1">
    <location>
        <begin position="37"/>
        <end position="48"/>
    </location>
</feature>